<comment type="caution">
    <text evidence="1">The sequence shown here is derived from an EMBL/GenBank/DDBJ whole genome shotgun (WGS) entry which is preliminary data.</text>
</comment>
<organism evidence="1 2">
    <name type="scientific">Paenibacillus cineris</name>
    <dbReference type="NCBI Taxonomy" id="237530"/>
    <lineage>
        <taxon>Bacteria</taxon>
        <taxon>Bacillati</taxon>
        <taxon>Bacillota</taxon>
        <taxon>Bacilli</taxon>
        <taxon>Bacillales</taxon>
        <taxon>Paenibacillaceae</taxon>
        <taxon>Paenibacillus</taxon>
    </lineage>
</organism>
<reference evidence="1 2" key="1">
    <citation type="submission" date="2021-03" db="EMBL/GenBank/DDBJ databases">
        <title>Antimicrobial resistance genes in bacteria isolated from Japanese honey, and their potential for conferring macrolide and lincosamide resistance in the American foulbrood pathogen Paenibacillus larvae.</title>
        <authorList>
            <person name="Okamoto M."/>
            <person name="Kumagai M."/>
            <person name="Kanamori H."/>
            <person name="Takamatsu D."/>
        </authorList>
    </citation>
    <scope>NUCLEOTIDE SEQUENCE [LARGE SCALE GENOMIC DNA]</scope>
    <source>
        <strain evidence="1 2">J21TS7</strain>
    </source>
</reference>
<dbReference type="RefSeq" id="WP_212986067.1">
    <property type="nucleotide sequence ID" value="NZ_BORU01000005.1"/>
</dbReference>
<dbReference type="Proteomes" id="UP000676601">
    <property type="component" value="Unassembled WGS sequence"/>
</dbReference>
<accession>A0ABQ4LNU3</accession>
<name>A0ABQ4LNU3_9BACL</name>
<evidence type="ECO:0000313" key="2">
    <source>
        <dbReference type="Proteomes" id="UP000676601"/>
    </source>
</evidence>
<proteinExistence type="predicted"/>
<sequence>MTMTYTKDSGLVKVWVGLVMNGDYELDQVPKLFNLKEVVTEVVNGTVA</sequence>
<evidence type="ECO:0000313" key="1">
    <source>
        <dbReference type="EMBL" id="GIO57930.1"/>
    </source>
</evidence>
<keyword evidence="2" id="KW-1185">Reference proteome</keyword>
<protein>
    <submittedName>
        <fullName evidence="1">Uncharacterized protein</fullName>
    </submittedName>
</protein>
<gene>
    <name evidence="1" type="ORF">J21TS7_62480</name>
</gene>
<dbReference type="EMBL" id="BORU01000005">
    <property type="protein sequence ID" value="GIO57930.1"/>
    <property type="molecule type" value="Genomic_DNA"/>
</dbReference>